<organism evidence="1">
    <name type="scientific">marine sediment metagenome</name>
    <dbReference type="NCBI Taxonomy" id="412755"/>
    <lineage>
        <taxon>unclassified sequences</taxon>
        <taxon>metagenomes</taxon>
        <taxon>ecological metagenomes</taxon>
    </lineage>
</organism>
<reference evidence="1" key="1">
    <citation type="journal article" date="2014" name="Front. Microbiol.">
        <title>High frequency of phylogenetically diverse reductive dehalogenase-homologous genes in deep subseafloor sedimentary metagenomes.</title>
        <authorList>
            <person name="Kawai M."/>
            <person name="Futagami T."/>
            <person name="Toyoda A."/>
            <person name="Takaki Y."/>
            <person name="Nishi S."/>
            <person name="Hori S."/>
            <person name="Arai W."/>
            <person name="Tsubouchi T."/>
            <person name="Morono Y."/>
            <person name="Uchiyama I."/>
            <person name="Ito T."/>
            <person name="Fujiyama A."/>
            <person name="Inagaki F."/>
            <person name="Takami H."/>
        </authorList>
    </citation>
    <scope>NUCLEOTIDE SEQUENCE</scope>
    <source>
        <strain evidence="1">Expedition CK06-06</strain>
    </source>
</reference>
<protein>
    <recommendedName>
        <fullName evidence="2">ParB/Sulfiredoxin domain-containing protein</fullName>
    </recommendedName>
</protein>
<feature type="non-terminal residue" evidence="1">
    <location>
        <position position="46"/>
    </location>
</feature>
<name>X1RPE3_9ZZZZ</name>
<dbReference type="EMBL" id="BARW01000474">
    <property type="protein sequence ID" value="GAI65030.1"/>
    <property type="molecule type" value="Genomic_DNA"/>
</dbReference>
<dbReference type="AlphaFoldDB" id="X1RPE3"/>
<comment type="caution">
    <text evidence="1">The sequence shown here is derived from an EMBL/GenBank/DDBJ whole genome shotgun (WGS) entry which is preliminary data.</text>
</comment>
<proteinExistence type="predicted"/>
<dbReference type="CDD" id="cd16387">
    <property type="entry name" value="ParB_N_Srx"/>
    <property type="match status" value="1"/>
</dbReference>
<evidence type="ECO:0008006" key="2">
    <source>
        <dbReference type="Google" id="ProtNLM"/>
    </source>
</evidence>
<evidence type="ECO:0000313" key="1">
    <source>
        <dbReference type="EMBL" id="GAI65030.1"/>
    </source>
</evidence>
<gene>
    <name evidence="1" type="ORF">S12H4_02074</name>
</gene>
<dbReference type="Gene3D" id="3.90.1530.10">
    <property type="entry name" value="Conserved hypothetical protein from pyrococcus furiosus pfu- 392566-001, ParB domain"/>
    <property type="match status" value="1"/>
</dbReference>
<sequence length="46" mass="5164">MSKITYVNLADLNLPEFQAHSDIPTKDIQEIAESIKKIGIIEPLII</sequence>
<dbReference type="SUPFAM" id="SSF110849">
    <property type="entry name" value="ParB/Sulfiredoxin"/>
    <property type="match status" value="1"/>
</dbReference>
<accession>X1RPE3</accession>
<dbReference type="InterPro" id="IPR036086">
    <property type="entry name" value="ParB/Sulfiredoxin_sf"/>
</dbReference>